<dbReference type="InterPro" id="IPR006694">
    <property type="entry name" value="Fatty_acid_hydroxylase"/>
</dbReference>
<organism evidence="7 8">
    <name type="scientific">Bythopirellula goksoeyrii</name>
    <dbReference type="NCBI Taxonomy" id="1400387"/>
    <lineage>
        <taxon>Bacteria</taxon>
        <taxon>Pseudomonadati</taxon>
        <taxon>Planctomycetota</taxon>
        <taxon>Planctomycetia</taxon>
        <taxon>Pirellulales</taxon>
        <taxon>Lacipirellulaceae</taxon>
        <taxon>Bythopirellula</taxon>
    </lineage>
</organism>
<gene>
    <name evidence="7" type="ORF">Pr1d_45890</name>
</gene>
<reference evidence="7 8" key="1">
    <citation type="submission" date="2019-08" db="EMBL/GenBank/DDBJ databases">
        <title>Deep-cultivation of Planctomycetes and their phenomic and genomic characterization uncovers novel biology.</title>
        <authorList>
            <person name="Wiegand S."/>
            <person name="Jogler M."/>
            <person name="Boedeker C."/>
            <person name="Pinto D."/>
            <person name="Vollmers J."/>
            <person name="Rivas-Marin E."/>
            <person name="Kohn T."/>
            <person name="Peeters S.H."/>
            <person name="Heuer A."/>
            <person name="Rast P."/>
            <person name="Oberbeckmann S."/>
            <person name="Bunk B."/>
            <person name="Jeske O."/>
            <person name="Meyerdierks A."/>
            <person name="Storesund J.E."/>
            <person name="Kallscheuer N."/>
            <person name="Luecker S."/>
            <person name="Lage O.M."/>
            <person name="Pohl T."/>
            <person name="Merkel B.J."/>
            <person name="Hornburger P."/>
            <person name="Mueller R.-W."/>
            <person name="Bruemmer F."/>
            <person name="Labrenz M."/>
            <person name="Spormann A.M."/>
            <person name="Op den Camp H."/>
            <person name="Overmann J."/>
            <person name="Amann R."/>
            <person name="Jetten M.S.M."/>
            <person name="Mascher T."/>
            <person name="Medema M.H."/>
            <person name="Devos D.P."/>
            <person name="Kaster A.-K."/>
            <person name="Ovreas L."/>
            <person name="Rohde M."/>
            <person name="Galperin M.Y."/>
            <person name="Jogler C."/>
        </authorList>
    </citation>
    <scope>NUCLEOTIDE SEQUENCE [LARGE SCALE GENOMIC DNA]</scope>
    <source>
        <strain evidence="7 8">Pr1d</strain>
    </source>
</reference>
<dbReference type="InterPro" id="IPR050307">
    <property type="entry name" value="Sterol_Desaturase_Related"/>
</dbReference>
<protein>
    <submittedName>
        <fullName evidence="7">Fatty acid hydroxylase superfamily protein</fullName>
    </submittedName>
</protein>
<name>A0A5B9QE42_9BACT</name>
<evidence type="ECO:0000313" key="8">
    <source>
        <dbReference type="Proteomes" id="UP000323917"/>
    </source>
</evidence>
<keyword evidence="8" id="KW-1185">Reference proteome</keyword>
<evidence type="ECO:0000256" key="1">
    <source>
        <dbReference type="ARBA" id="ARBA00004370"/>
    </source>
</evidence>
<dbReference type="KEGG" id="bgok:Pr1d_45890"/>
<comment type="subcellular location">
    <subcellularLocation>
        <location evidence="1">Membrane</location>
    </subcellularLocation>
</comment>
<keyword evidence="4 5" id="KW-0472">Membrane</keyword>
<evidence type="ECO:0000259" key="6">
    <source>
        <dbReference type="Pfam" id="PF04116"/>
    </source>
</evidence>
<evidence type="ECO:0000256" key="3">
    <source>
        <dbReference type="ARBA" id="ARBA00022989"/>
    </source>
</evidence>
<dbReference type="OrthoDB" id="9770329at2"/>
<keyword evidence="2 5" id="KW-0812">Transmembrane</keyword>
<dbReference type="EMBL" id="CP042913">
    <property type="protein sequence ID" value="QEG37248.1"/>
    <property type="molecule type" value="Genomic_DNA"/>
</dbReference>
<dbReference type="PANTHER" id="PTHR11863">
    <property type="entry name" value="STEROL DESATURASE"/>
    <property type="match status" value="1"/>
</dbReference>
<feature type="transmembrane region" description="Helical" evidence="5">
    <location>
        <begin position="85"/>
        <end position="104"/>
    </location>
</feature>
<evidence type="ECO:0000256" key="2">
    <source>
        <dbReference type="ARBA" id="ARBA00022692"/>
    </source>
</evidence>
<dbReference type="Proteomes" id="UP000323917">
    <property type="component" value="Chromosome"/>
</dbReference>
<dbReference type="GO" id="GO:0008610">
    <property type="term" value="P:lipid biosynthetic process"/>
    <property type="evidence" value="ECO:0007669"/>
    <property type="project" value="InterPro"/>
</dbReference>
<evidence type="ECO:0000256" key="4">
    <source>
        <dbReference type="ARBA" id="ARBA00023136"/>
    </source>
</evidence>
<evidence type="ECO:0000256" key="5">
    <source>
        <dbReference type="SAM" id="Phobius"/>
    </source>
</evidence>
<feature type="domain" description="Fatty acid hydroxylase" evidence="6">
    <location>
        <begin position="92"/>
        <end position="228"/>
    </location>
</feature>
<dbReference type="GO" id="GO:0005506">
    <property type="term" value="F:iron ion binding"/>
    <property type="evidence" value="ECO:0007669"/>
    <property type="project" value="InterPro"/>
</dbReference>
<evidence type="ECO:0000313" key="7">
    <source>
        <dbReference type="EMBL" id="QEG37248.1"/>
    </source>
</evidence>
<dbReference type="GO" id="GO:0016491">
    <property type="term" value="F:oxidoreductase activity"/>
    <property type="evidence" value="ECO:0007669"/>
    <property type="project" value="InterPro"/>
</dbReference>
<feature type="transmembrane region" description="Helical" evidence="5">
    <location>
        <begin position="49"/>
        <end position="73"/>
    </location>
</feature>
<dbReference type="Pfam" id="PF04116">
    <property type="entry name" value="FA_hydroxylase"/>
    <property type="match status" value="1"/>
</dbReference>
<sequence length="277" mass="31646">MTTQIESAAAIRLGSFVAVFAVMTLWELLAPRRSLSTSKTPRWGSNLGLVVLNTLSLRFLVPMGLVGVTYLAQSKDWGLFHWLETPYWLAVLVSVILLDLVIYWQHVLFHLVPFLWRFHLVHHADLDIDVTTGLRFHTIEIFLSLGIKAVAIVLLGAPPVAVVAFEVLLNATSMFNHSNVQLALGIDAVLRWLVVTPDMHRVHHSWRERETNSNYGFNLPWWDRLFRTYRAQPQDGHLGMTIGLKQIRDEQQAERLHWMLALPFTTDPSPTSEEPQE</sequence>
<accession>A0A5B9QE42</accession>
<proteinExistence type="predicted"/>
<dbReference type="AlphaFoldDB" id="A0A5B9QE42"/>
<feature type="transmembrane region" description="Helical" evidence="5">
    <location>
        <begin position="9"/>
        <end position="29"/>
    </location>
</feature>
<dbReference type="RefSeq" id="WP_148075507.1">
    <property type="nucleotide sequence ID" value="NZ_CP042913.1"/>
</dbReference>
<dbReference type="GO" id="GO:0016020">
    <property type="term" value="C:membrane"/>
    <property type="evidence" value="ECO:0007669"/>
    <property type="project" value="UniProtKB-SubCell"/>
</dbReference>
<feature type="transmembrane region" description="Helical" evidence="5">
    <location>
        <begin position="141"/>
        <end position="169"/>
    </location>
</feature>
<keyword evidence="3 5" id="KW-1133">Transmembrane helix</keyword>